<comment type="caution">
    <text evidence="5">The sequence shown here is derived from an EMBL/GenBank/DDBJ whole genome shotgun (WGS) entry which is preliminary data.</text>
</comment>
<comment type="subcellular location">
    <subcellularLocation>
        <location evidence="1">Nucleus</location>
    </subcellularLocation>
</comment>
<name>A0AAD5KZQ0_9CRUS</name>
<evidence type="ECO:0000256" key="1">
    <source>
        <dbReference type="ARBA" id="ARBA00004123"/>
    </source>
</evidence>
<dbReference type="InterPro" id="IPR039999">
    <property type="entry name" value="LYAR"/>
</dbReference>
<dbReference type="GO" id="GO:0003677">
    <property type="term" value="F:DNA binding"/>
    <property type="evidence" value="ECO:0007669"/>
    <property type="project" value="InterPro"/>
</dbReference>
<dbReference type="PANTHER" id="PTHR13100:SF10">
    <property type="entry name" value="CELL GROWTH-REGULATING NUCLEOLAR PROTEIN"/>
    <property type="match status" value="1"/>
</dbReference>
<proteinExistence type="predicted"/>
<dbReference type="GO" id="GO:0005730">
    <property type="term" value="C:nucleolus"/>
    <property type="evidence" value="ECO:0007669"/>
    <property type="project" value="TreeGrafter"/>
</dbReference>
<feature type="compositionally biased region" description="Basic and acidic residues" evidence="3">
    <location>
        <begin position="338"/>
        <end position="352"/>
    </location>
</feature>
<dbReference type="PANTHER" id="PTHR13100">
    <property type="entry name" value="CELL GROWTH-REGULATING NUCLEOLAR PROTEIN LYAR"/>
    <property type="match status" value="1"/>
</dbReference>
<evidence type="ECO:0000313" key="5">
    <source>
        <dbReference type="EMBL" id="KAI9562252.1"/>
    </source>
</evidence>
<keyword evidence="6" id="KW-1185">Reference proteome</keyword>
<dbReference type="GO" id="GO:0000122">
    <property type="term" value="P:negative regulation of transcription by RNA polymerase II"/>
    <property type="evidence" value="ECO:0007669"/>
    <property type="project" value="TreeGrafter"/>
</dbReference>
<evidence type="ECO:0000313" key="6">
    <source>
        <dbReference type="Proteomes" id="UP000820818"/>
    </source>
</evidence>
<dbReference type="Pfam" id="PF25879">
    <property type="entry name" value="WHD_LYAR"/>
    <property type="match status" value="1"/>
</dbReference>
<organism evidence="5 6">
    <name type="scientific">Daphnia sinensis</name>
    <dbReference type="NCBI Taxonomy" id="1820382"/>
    <lineage>
        <taxon>Eukaryota</taxon>
        <taxon>Metazoa</taxon>
        <taxon>Ecdysozoa</taxon>
        <taxon>Arthropoda</taxon>
        <taxon>Crustacea</taxon>
        <taxon>Branchiopoda</taxon>
        <taxon>Diplostraca</taxon>
        <taxon>Cladocera</taxon>
        <taxon>Anomopoda</taxon>
        <taxon>Daphniidae</taxon>
        <taxon>Daphnia</taxon>
        <taxon>Daphnia similis group</taxon>
    </lineage>
</organism>
<dbReference type="Proteomes" id="UP000820818">
    <property type="component" value="Linkage Group LG3"/>
</dbReference>
<keyword evidence="2" id="KW-0539">Nucleus</keyword>
<evidence type="ECO:0000259" key="4">
    <source>
        <dbReference type="Pfam" id="PF25879"/>
    </source>
</evidence>
<accession>A0AAD5KZQ0</accession>
<feature type="domain" description="Cell growth-regulating nucleolar protein-like winged helix" evidence="4">
    <location>
        <begin position="446"/>
        <end position="520"/>
    </location>
</feature>
<protein>
    <recommendedName>
        <fullName evidence="4">Cell growth-regulating nucleolar protein-like winged helix domain-containing protein</fullName>
    </recommendedName>
</protein>
<dbReference type="InterPro" id="IPR058719">
    <property type="entry name" value="WHD_LYAR"/>
</dbReference>
<feature type="region of interest" description="Disordered" evidence="3">
    <location>
        <begin position="304"/>
        <end position="372"/>
    </location>
</feature>
<dbReference type="GO" id="GO:0006364">
    <property type="term" value="P:rRNA processing"/>
    <property type="evidence" value="ECO:0007669"/>
    <property type="project" value="TreeGrafter"/>
</dbReference>
<feature type="compositionally biased region" description="Basic residues" evidence="3">
    <location>
        <begin position="389"/>
        <end position="399"/>
    </location>
</feature>
<gene>
    <name evidence="5" type="ORF">GHT06_013217</name>
</gene>
<dbReference type="EMBL" id="WJBH02000003">
    <property type="protein sequence ID" value="KAI9562252.1"/>
    <property type="molecule type" value="Genomic_DNA"/>
</dbReference>
<evidence type="ECO:0000256" key="2">
    <source>
        <dbReference type="ARBA" id="ARBA00023242"/>
    </source>
</evidence>
<feature type="region of interest" description="Disordered" evidence="3">
    <location>
        <begin position="389"/>
        <end position="410"/>
    </location>
</feature>
<evidence type="ECO:0000256" key="3">
    <source>
        <dbReference type="SAM" id="MobiDB-lite"/>
    </source>
</evidence>
<feature type="compositionally biased region" description="Basic and acidic residues" evidence="3">
    <location>
        <begin position="304"/>
        <end position="328"/>
    </location>
</feature>
<dbReference type="AlphaFoldDB" id="A0AAD5KZQ0"/>
<reference evidence="5 6" key="1">
    <citation type="submission" date="2022-05" db="EMBL/GenBank/DDBJ databases">
        <title>A multi-omics perspective on studying reproductive biology in Daphnia sinensis.</title>
        <authorList>
            <person name="Jia J."/>
        </authorList>
    </citation>
    <scope>NUCLEOTIDE SEQUENCE [LARGE SCALE GENOMIC DNA]</scope>
    <source>
        <strain evidence="5 6">WSL</strain>
    </source>
</reference>
<sequence length="521" mass="60567">MEETVKQDCLPKEDFRFPQNLVYKPGKEEAKQAWVAKLQNAMEASNNEELTNILQKISQAEEIPLKWSRYNRERFSIFLKHVLVDYQVNPKTDEQLWSLMIKDRPKKKNKCERKNGRKYVKNFSQYKKEVGKDTIENWRTAIKNILQTNISEELKNSLNKITRYCKFLLKKKHQAIDIDKFSNLLKSIPGYQVNSVIDEQLRVLISDELDIQEFKENDEQLLAKGLKAKSKHGDNWISFLTSLIDRENGKLVNDVEEKLALHENIVLKWETINKNDFKTFLSRKLGYEVNSEIANDLWNLGEKVRQEKKAKKQKETGDTDSTAKKSAVEMKNVAIPKTAEETKEEKQKRDVENAGDTEGVQKNIDLKTRQDDVQKKRTVKVKKVAIQKTAKKTKEKKRKREIEPSINDNSPKKIKESVELNTRENELCSSLNNVITVSQTEEPCCKVKWISIGKMLLLAADNKELPLQKFREKIIAEYLNRMGTAVSDKSSCSETLWSKCQSKLSKNPKFQIDSKRIRLVV</sequence>